<evidence type="ECO:0000313" key="4">
    <source>
        <dbReference type="Proteomes" id="UP000774617"/>
    </source>
</evidence>
<comment type="caution">
    <text evidence="3">The sequence shown here is derived from an EMBL/GenBank/DDBJ whole genome shotgun (WGS) entry which is preliminary data.</text>
</comment>
<name>A0ABQ8G7S4_9PEZI</name>
<organism evidence="3 4">
    <name type="scientific">Macrophomina phaseolina</name>
    <dbReference type="NCBI Taxonomy" id="35725"/>
    <lineage>
        <taxon>Eukaryota</taxon>
        <taxon>Fungi</taxon>
        <taxon>Dikarya</taxon>
        <taxon>Ascomycota</taxon>
        <taxon>Pezizomycotina</taxon>
        <taxon>Dothideomycetes</taxon>
        <taxon>Dothideomycetes incertae sedis</taxon>
        <taxon>Botryosphaeriales</taxon>
        <taxon>Botryosphaeriaceae</taxon>
        <taxon>Macrophomina</taxon>
    </lineage>
</organism>
<dbReference type="EMBL" id="JAGTJR010000016">
    <property type="protein sequence ID" value="KAH7047467.1"/>
    <property type="molecule type" value="Genomic_DNA"/>
</dbReference>
<dbReference type="PANTHER" id="PTHR13379">
    <property type="entry name" value="UNCHARACTERIZED DUF1308"/>
    <property type="match status" value="1"/>
</dbReference>
<dbReference type="Pfam" id="PF07000">
    <property type="entry name" value="DUF1308"/>
    <property type="match status" value="1"/>
</dbReference>
<feature type="compositionally biased region" description="Gly residues" evidence="1">
    <location>
        <begin position="222"/>
        <end position="233"/>
    </location>
</feature>
<feature type="region of interest" description="Disordered" evidence="1">
    <location>
        <begin position="211"/>
        <end position="246"/>
    </location>
</feature>
<dbReference type="PANTHER" id="PTHR13379:SF0">
    <property type="entry name" value="UPF0415 PROTEIN C7ORF25"/>
    <property type="match status" value="1"/>
</dbReference>
<keyword evidence="4" id="KW-1185">Reference proteome</keyword>
<gene>
    <name evidence="3" type="ORF">B0J12DRAFT_123572</name>
</gene>
<evidence type="ECO:0000256" key="1">
    <source>
        <dbReference type="SAM" id="MobiDB-lite"/>
    </source>
</evidence>
<proteinExistence type="predicted"/>
<feature type="region of interest" description="Disordered" evidence="1">
    <location>
        <begin position="438"/>
        <end position="461"/>
    </location>
</feature>
<feature type="domain" description="DUF1308" evidence="2">
    <location>
        <begin position="349"/>
        <end position="435"/>
    </location>
</feature>
<feature type="region of interest" description="Disordered" evidence="1">
    <location>
        <begin position="142"/>
        <end position="167"/>
    </location>
</feature>
<dbReference type="InterPro" id="IPR010733">
    <property type="entry name" value="DUF1308"/>
</dbReference>
<sequence>MGTEDADGSEWGSNPAEQLSAVAVATDLLNRVNTLLFELEAFSTLVETQRRSQVLGHRTFIQDVNAEKRFIERLLEKAIADTTPATSGGAANEDEANAPEDPLSAIEADRKIRHQLSSTNVTSYEAQWAAVKTCRGVVSLRQTFSRQPPSRRPQKGGSRALSPSSKIKAHVKKTKNGVYVDAVVDNGAEWLKVSTVSERQLLFQMARQGWQNDSDSDEDFDGGLGKSTGGASGAGVASFEDDSDSDDEDEVVIVRLAKHLTQAAQASRHAYRHPRIRLILPKLEEGRVKEIDSLLRRIRSMSTPAVPFTLETSLPVANATPPDHGTKEATSPDFTPLLTDPFCHFTPILNIDCTLLVAIASDISHSHCQIQPHYPTAVKGQIRDEEREALLPHTLYPAIGSRKLVCTAEAAQRMREIVATIGTDSEVARCNLLLGEPAISSPENTTNRDGAAQPADTPPPLTREALLSAFQSHSIYPVPADLQLPITILPSAAAAAQVVSGDPSAAASPASPQLPKVAEHVGPQLTPINSSIFLHGWATGCTTLSSNGTVAKQIETLVEQHRTCDEEVGPHVWVCPVARSLVAKTGGRVK</sequence>
<evidence type="ECO:0000259" key="2">
    <source>
        <dbReference type="Pfam" id="PF07000"/>
    </source>
</evidence>
<accession>A0ABQ8G7S4</accession>
<dbReference type="Proteomes" id="UP000774617">
    <property type="component" value="Unassembled WGS sequence"/>
</dbReference>
<evidence type="ECO:0000313" key="3">
    <source>
        <dbReference type="EMBL" id="KAH7047467.1"/>
    </source>
</evidence>
<protein>
    <recommendedName>
        <fullName evidence="2">DUF1308 domain-containing protein</fullName>
    </recommendedName>
</protein>
<reference evidence="3 4" key="1">
    <citation type="journal article" date="2021" name="Nat. Commun.">
        <title>Genetic determinants of endophytism in the Arabidopsis root mycobiome.</title>
        <authorList>
            <person name="Mesny F."/>
            <person name="Miyauchi S."/>
            <person name="Thiergart T."/>
            <person name="Pickel B."/>
            <person name="Atanasova L."/>
            <person name="Karlsson M."/>
            <person name="Huettel B."/>
            <person name="Barry K.W."/>
            <person name="Haridas S."/>
            <person name="Chen C."/>
            <person name="Bauer D."/>
            <person name="Andreopoulos W."/>
            <person name="Pangilinan J."/>
            <person name="LaButti K."/>
            <person name="Riley R."/>
            <person name="Lipzen A."/>
            <person name="Clum A."/>
            <person name="Drula E."/>
            <person name="Henrissat B."/>
            <person name="Kohler A."/>
            <person name="Grigoriev I.V."/>
            <person name="Martin F.M."/>
            <person name="Hacquard S."/>
        </authorList>
    </citation>
    <scope>NUCLEOTIDE SEQUENCE [LARGE SCALE GENOMIC DNA]</scope>
    <source>
        <strain evidence="3 4">MPI-SDFR-AT-0080</strain>
    </source>
</reference>